<dbReference type="PANTHER" id="PTHR30332">
    <property type="entry name" value="PROBABLE GENERAL SECRETION PATHWAY PROTEIN D"/>
    <property type="match status" value="1"/>
</dbReference>
<gene>
    <name evidence="11" type="primary">pulQ-2</name>
    <name evidence="11" type="ordered locus">Pcar_0136</name>
</gene>
<dbReference type="STRING" id="338963.Pcar_0136"/>
<feature type="repeat" description="TPR" evidence="4">
    <location>
        <begin position="23"/>
        <end position="56"/>
    </location>
</feature>
<accession>Q3A894</accession>
<dbReference type="PROSITE" id="PS50005">
    <property type="entry name" value="TPR"/>
    <property type="match status" value="2"/>
</dbReference>
<dbReference type="InterPro" id="IPR001775">
    <property type="entry name" value="GspD/PilQ"/>
</dbReference>
<dbReference type="Proteomes" id="UP000002534">
    <property type="component" value="Chromosome"/>
</dbReference>
<keyword evidence="11" id="KW-0449">Lipoprotein</keyword>
<feature type="repeat" description="TPR" evidence="4">
    <location>
        <begin position="71"/>
        <end position="104"/>
    </location>
</feature>
<dbReference type="Pfam" id="PF03958">
    <property type="entry name" value="Secretin_N"/>
    <property type="match status" value="1"/>
</dbReference>
<evidence type="ECO:0000256" key="5">
    <source>
        <dbReference type="RuleBase" id="RU004003"/>
    </source>
</evidence>
<dbReference type="SUPFAM" id="SSF48452">
    <property type="entry name" value="TPR-like"/>
    <property type="match status" value="1"/>
</dbReference>
<dbReference type="eggNOG" id="COG4796">
    <property type="taxonomic scope" value="Bacteria"/>
</dbReference>
<evidence type="ECO:0000313" key="12">
    <source>
        <dbReference type="Proteomes" id="UP000002534"/>
    </source>
</evidence>
<evidence type="ECO:0000259" key="9">
    <source>
        <dbReference type="Pfam" id="PF00263"/>
    </source>
</evidence>
<comment type="similarity">
    <text evidence="5">Belongs to the bacterial secretin family.</text>
</comment>
<dbReference type="CDD" id="cd08547">
    <property type="entry name" value="Type_II_cohesin"/>
    <property type="match status" value="1"/>
</dbReference>
<dbReference type="Gene3D" id="3.30.1370.130">
    <property type="match status" value="1"/>
</dbReference>
<dbReference type="Pfam" id="PF13432">
    <property type="entry name" value="TPR_16"/>
    <property type="match status" value="1"/>
</dbReference>
<feature type="chain" id="PRO_5004223800" evidence="8">
    <location>
        <begin position="27"/>
        <end position="779"/>
    </location>
</feature>
<dbReference type="Gene3D" id="2.60.40.680">
    <property type="match status" value="1"/>
</dbReference>
<dbReference type="Gene3D" id="1.25.40.10">
    <property type="entry name" value="Tetratricopeptide repeat domain"/>
    <property type="match status" value="1"/>
</dbReference>
<feature type="compositionally biased region" description="Polar residues" evidence="7">
    <location>
        <begin position="623"/>
        <end position="632"/>
    </location>
</feature>
<dbReference type="PANTHER" id="PTHR30332:SF17">
    <property type="entry name" value="TYPE IV PILIATION SYSTEM PROTEIN DR_0774-RELATED"/>
    <property type="match status" value="1"/>
</dbReference>
<keyword evidence="4" id="KW-0802">TPR repeat</keyword>
<protein>
    <submittedName>
        <fullName evidence="11">Type II secretion system secretin lipoprotein PulQ</fullName>
    </submittedName>
</protein>
<dbReference type="InterPro" id="IPR004846">
    <property type="entry name" value="T2SS/T3SS_dom"/>
</dbReference>
<dbReference type="KEGG" id="pca:Pcar_0136"/>
<feature type="region of interest" description="Disordered" evidence="7">
    <location>
        <begin position="614"/>
        <end position="642"/>
    </location>
</feature>
<evidence type="ECO:0000256" key="7">
    <source>
        <dbReference type="SAM" id="MobiDB-lite"/>
    </source>
</evidence>
<dbReference type="SMART" id="SM00028">
    <property type="entry name" value="TPR"/>
    <property type="match status" value="3"/>
</dbReference>
<dbReference type="EMBL" id="CP000142">
    <property type="protein sequence ID" value="ABA87398.1"/>
    <property type="molecule type" value="Genomic_DNA"/>
</dbReference>
<dbReference type="GO" id="GO:0009279">
    <property type="term" value="C:cell outer membrane"/>
    <property type="evidence" value="ECO:0007669"/>
    <property type="project" value="UniProtKB-SubCell"/>
</dbReference>
<dbReference type="InterPro" id="IPR008965">
    <property type="entry name" value="CBM2/CBM3_carb-bd_dom_sf"/>
</dbReference>
<keyword evidence="3" id="KW-0472">Membrane</keyword>
<dbReference type="GO" id="GO:0009306">
    <property type="term" value="P:protein secretion"/>
    <property type="evidence" value="ECO:0007669"/>
    <property type="project" value="InterPro"/>
</dbReference>
<dbReference type="SUPFAM" id="SSF49384">
    <property type="entry name" value="Carbohydrate-binding domain"/>
    <property type="match status" value="1"/>
</dbReference>
<dbReference type="GO" id="GO:0030246">
    <property type="term" value="F:carbohydrate binding"/>
    <property type="evidence" value="ECO:0007669"/>
    <property type="project" value="InterPro"/>
</dbReference>
<keyword evidence="6" id="KW-0813">Transport</keyword>
<dbReference type="GO" id="GO:0015627">
    <property type="term" value="C:type II protein secretion system complex"/>
    <property type="evidence" value="ECO:0007669"/>
    <property type="project" value="TreeGrafter"/>
</dbReference>
<dbReference type="InterPro" id="IPR019734">
    <property type="entry name" value="TPR_rpt"/>
</dbReference>
<sequence length="779" mass="86779">MKLSFFWLLSLVIVLLFCLSGCAAKAFRDGNMALQGGDYDEAVADFQHAAEKRPEKHEYRMYLQRAKIQTALFHLHQGRQFRVEGDLDRALQEFQLALIFDPSLEAAVQESLAIQKAQQGDKAYKQAEVLFRNGEFDKARSLLLKLLEADPGNLQAKTLTEKLDERLTISGHRLKHLFNSSKPVSLEFKQTDIREVFEIFSQLAGINFVLDEDIPMEMIDLELKDSSLLQGLELLLNIYKLHAKPLNDKSVLIYPNSTDKTRQYDDYKIKTYYLSHISAKHAVNLLRTMLKINNLFVHEERNALVFRERPEVIQLAEQILDANDRADSEVLFELELIEVSHSDNWKFGPSLNPNSVSLGLAKGGNIVASGLSAGDATTNLVQSFSSLESVYTLPTVVFDLQKTLVDSEILATPRIRVKNREKANVHVGNREPVITVTTTGETSTDNIQYVDVGVKLDIEPKIQLDDTVVTNLSLEVSGVTEKNTTANGSLALSISTTKAQTTLTLKNGERTVIGGLIRDDSTKTRKIIPLLGDLPLIGRLFTNHNKDKKKREILLSITPHILQNVDLPDRTLTDIWSGSEEELKTAANFASFQIPVEPVAEESSGQTMVRELNNPLDEPSGNGAEQTLTQEESIVEPPSPAVSTTGQMRFLLTAPPTIAVGETFEVLIDITDASDLYSASMNLSCNDNQMEVMEIIQGGFFEKEAHFSSRRDPENRGYVIDFRLPESQVGASGDRNLAKLFCKAINTGDVLLRVAGQNLRDSQGRMIAIPAQEIIINIE</sequence>
<feature type="signal peptide" evidence="8">
    <location>
        <begin position="1"/>
        <end position="26"/>
    </location>
</feature>
<dbReference type="Gene3D" id="3.30.1370.120">
    <property type="match status" value="1"/>
</dbReference>
<evidence type="ECO:0000256" key="1">
    <source>
        <dbReference type="ARBA" id="ARBA00004370"/>
    </source>
</evidence>
<evidence type="ECO:0000256" key="8">
    <source>
        <dbReference type="SAM" id="SignalP"/>
    </source>
</evidence>
<dbReference type="InterPro" id="IPR050810">
    <property type="entry name" value="Bact_Secretion_Sys_Channel"/>
</dbReference>
<proteinExistence type="inferred from homology"/>
<evidence type="ECO:0000256" key="2">
    <source>
        <dbReference type="ARBA" id="ARBA00022729"/>
    </source>
</evidence>
<evidence type="ECO:0000256" key="3">
    <source>
        <dbReference type="ARBA" id="ARBA00023136"/>
    </source>
</evidence>
<evidence type="ECO:0000256" key="4">
    <source>
        <dbReference type="PROSITE-ProRule" id="PRU00339"/>
    </source>
</evidence>
<evidence type="ECO:0000256" key="6">
    <source>
        <dbReference type="RuleBase" id="RU004004"/>
    </source>
</evidence>
<dbReference type="HOGENOM" id="CLU_017432_1_0_7"/>
<evidence type="ECO:0000259" key="10">
    <source>
        <dbReference type="Pfam" id="PF03958"/>
    </source>
</evidence>
<comment type="subcellular location">
    <subcellularLocation>
        <location evidence="6">Cell outer membrane</location>
    </subcellularLocation>
    <subcellularLocation>
        <location evidence="1">Membrane</location>
    </subcellularLocation>
</comment>
<dbReference type="InterPro" id="IPR011990">
    <property type="entry name" value="TPR-like_helical_dom_sf"/>
</dbReference>
<organism evidence="11 12">
    <name type="scientific">Syntrophotalea carbinolica (strain DSM 2380 / NBRC 103641 / GraBd1)</name>
    <name type="common">Pelobacter carbinolicus</name>
    <dbReference type="NCBI Taxonomy" id="338963"/>
    <lineage>
        <taxon>Bacteria</taxon>
        <taxon>Pseudomonadati</taxon>
        <taxon>Thermodesulfobacteriota</taxon>
        <taxon>Desulfuromonadia</taxon>
        <taxon>Desulfuromonadales</taxon>
        <taxon>Syntrophotaleaceae</taxon>
        <taxon>Syntrophotalea</taxon>
    </lineage>
</organism>
<dbReference type="Pfam" id="PF00263">
    <property type="entry name" value="Secretin"/>
    <property type="match status" value="1"/>
</dbReference>
<name>Q3A894_SYNC1</name>
<dbReference type="PRINTS" id="PR00811">
    <property type="entry name" value="BCTERIALGSPD"/>
</dbReference>
<dbReference type="InterPro" id="IPR038591">
    <property type="entry name" value="NolW-like_sf"/>
</dbReference>
<evidence type="ECO:0000313" key="11">
    <source>
        <dbReference type="EMBL" id="ABA87398.1"/>
    </source>
</evidence>
<keyword evidence="2 8" id="KW-0732">Signal</keyword>
<feature type="domain" description="NolW-like" evidence="10">
    <location>
        <begin position="270"/>
        <end position="327"/>
    </location>
</feature>
<feature type="domain" description="Type II/III secretion system secretin-like" evidence="9">
    <location>
        <begin position="406"/>
        <end position="562"/>
    </location>
</feature>
<reference evidence="11 12" key="2">
    <citation type="journal article" date="2012" name="BMC Genomics">
        <title>The genome of Pelobacter carbinolicus reveals surprising metabolic capabilities and physiological features.</title>
        <authorList>
            <person name="Aklujkar M."/>
            <person name="Haveman S.A."/>
            <person name="Didonato R.Jr."/>
            <person name="Chertkov O."/>
            <person name="Han C.S."/>
            <person name="Land M.L."/>
            <person name="Brown P."/>
            <person name="Lovley D.R."/>
        </authorList>
    </citation>
    <scope>NUCLEOTIDE SEQUENCE [LARGE SCALE GENOMIC DNA]</scope>
    <source>
        <strain evidence="12">DSM 2380 / NBRC 103641 / GraBd1</strain>
    </source>
</reference>
<reference evidence="12" key="1">
    <citation type="submission" date="2005-10" db="EMBL/GenBank/DDBJ databases">
        <title>Complete sequence of Pelobacter carbinolicus DSM 2380.</title>
        <authorList>
            <person name="Copeland A."/>
            <person name="Lucas S."/>
            <person name="Lapidus A."/>
            <person name="Barry K."/>
            <person name="Detter J.C."/>
            <person name="Glavina T."/>
            <person name="Hammon N."/>
            <person name="Israni S."/>
            <person name="Pitluck S."/>
            <person name="Chertkov O."/>
            <person name="Schmutz J."/>
            <person name="Larimer F."/>
            <person name="Land M."/>
            <person name="Kyrpides N."/>
            <person name="Ivanova N."/>
            <person name="Richardson P."/>
        </authorList>
    </citation>
    <scope>NUCLEOTIDE SEQUENCE [LARGE SCALE GENOMIC DNA]</scope>
    <source>
        <strain evidence="12">DSM 2380 / NBRC 103641 / GraBd1</strain>
    </source>
</reference>
<dbReference type="InterPro" id="IPR005644">
    <property type="entry name" value="NolW-like"/>
</dbReference>
<keyword evidence="12" id="KW-1185">Reference proteome</keyword>
<dbReference type="AlphaFoldDB" id="Q3A894"/>